<dbReference type="KEGG" id="mig:Metig_1067"/>
<protein>
    <submittedName>
        <fullName evidence="2">Uncharacterized protein</fullName>
    </submittedName>
</protein>
<keyword evidence="3" id="KW-1185">Reference proteome</keyword>
<feature type="transmembrane region" description="Helical" evidence="1">
    <location>
        <begin position="12"/>
        <end position="31"/>
    </location>
</feature>
<keyword evidence="1" id="KW-1133">Transmembrane helix</keyword>
<evidence type="ECO:0000256" key="1">
    <source>
        <dbReference type="SAM" id="Phobius"/>
    </source>
</evidence>
<accession>F6BDP5</accession>
<dbReference type="HOGENOM" id="CLU_2299401_0_0_2"/>
<dbReference type="EMBL" id="CP002737">
    <property type="protein sequence ID" value="AEF96606.1"/>
    <property type="molecule type" value="Genomic_DNA"/>
</dbReference>
<reference evidence="2 3" key="1">
    <citation type="submission" date="2011-05" db="EMBL/GenBank/DDBJ databases">
        <title>Complete sequence of Methanotorris igneus Kol 5.</title>
        <authorList>
            <consortium name="US DOE Joint Genome Institute"/>
            <person name="Lucas S."/>
            <person name="Han J."/>
            <person name="Lapidus A."/>
            <person name="Cheng J.-F."/>
            <person name="Goodwin L."/>
            <person name="Pitluck S."/>
            <person name="Peters L."/>
            <person name="Mikhailova N."/>
            <person name="Chertkov O."/>
            <person name="Han C."/>
            <person name="Tapia R."/>
            <person name="Land M."/>
            <person name="Hauser L."/>
            <person name="Kyrpides N."/>
            <person name="Ivanova N."/>
            <person name="Pagani I."/>
            <person name="Sieprawska-Lupa M."/>
            <person name="Whitman W."/>
            <person name="Woyke T."/>
        </authorList>
    </citation>
    <scope>NUCLEOTIDE SEQUENCE [LARGE SCALE GENOMIC DNA]</scope>
    <source>
        <strain evidence="3">DSM 5666 / JCM 11834 / Kol 5</strain>
    </source>
</reference>
<feature type="transmembrane region" description="Helical" evidence="1">
    <location>
        <begin position="51"/>
        <end position="74"/>
    </location>
</feature>
<dbReference type="Proteomes" id="UP000009227">
    <property type="component" value="Chromosome"/>
</dbReference>
<evidence type="ECO:0000313" key="2">
    <source>
        <dbReference type="EMBL" id="AEF96606.1"/>
    </source>
</evidence>
<organism evidence="3">
    <name type="scientific">Methanotorris igneus (strain DSM 5666 / JCM 11834 / Kol 5)</name>
    <dbReference type="NCBI Taxonomy" id="880724"/>
    <lineage>
        <taxon>Archaea</taxon>
        <taxon>Methanobacteriati</taxon>
        <taxon>Methanobacteriota</taxon>
        <taxon>Methanomada group</taxon>
        <taxon>Methanococci</taxon>
        <taxon>Methanococcales</taxon>
        <taxon>Methanocaldococcaceae</taxon>
        <taxon>Methanotorris</taxon>
    </lineage>
</organism>
<dbReference type="STRING" id="880724.Metig_1067"/>
<name>F6BDP5_METIK</name>
<dbReference type="AlphaFoldDB" id="F6BDP5"/>
<keyword evidence="1" id="KW-0812">Transmembrane</keyword>
<proteinExistence type="predicted"/>
<gene>
    <name evidence="2" type="ordered locus">Metig_1067</name>
</gene>
<keyword evidence="1" id="KW-0472">Membrane</keyword>
<sequence>MKFLKKEVYKIFGTLVLVSMIGALVAEPVALGDAGLVYYYYYKNKDTGNDMINHGAATAGVGSILFGVGTYALENAAAGSILYYAGAGLAATGVGLVIVGVGLLA</sequence>
<feature type="transmembrane region" description="Helical" evidence="1">
    <location>
        <begin position="81"/>
        <end position="104"/>
    </location>
</feature>
<evidence type="ECO:0000313" key="3">
    <source>
        <dbReference type="Proteomes" id="UP000009227"/>
    </source>
</evidence>